<reference evidence="2 3" key="1">
    <citation type="submission" date="2019-08" db="EMBL/GenBank/DDBJ databases">
        <title>Deep-cultivation of Planctomycetes and their phenomic and genomic characterization uncovers novel biology.</title>
        <authorList>
            <person name="Wiegand S."/>
            <person name="Jogler M."/>
            <person name="Boedeker C."/>
            <person name="Pinto D."/>
            <person name="Vollmers J."/>
            <person name="Rivas-Marin E."/>
            <person name="Kohn T."/>
            <person name="Peeters S.H."/>
            <person name="Heuer A."/>
            <person name="Rast P."/>
            <person name="Oberbeckmann S."/>
            <person name="Bunk B."/>
            <person name="Jeske O."/>
            <person name="Meyerdierks A."/>
            <person name="Storesund J.E."/>
            <person name="Kallscheuer N."/>
            <person name="Luecker S."/>
            <person name="Lage O.M."/>
            <person name="Pohl T."/>
            <person name="Merkel B.J."/>
            <person name="Hornburger P."/>
            <person name="Mueller R.-W."/>
            <person name="Bruemmer F."/>
            <person name="Labrenz M."/>
            <person name="Spormann A.M."/>
            <person name="Op den Camp H."/>
            <person name="Overmann J."/>
            <person name="Amann R."/>
            <person name="Jetten M.S.M."/>
            <person name="Mascher T."/>
            <person name="Medema M.H."/>
            <person name="Devos D.P."/>
            <person name="Kaster A.-K."/>
            <person name="Ovreas L."/>
            <person name="Rohde M."/>
            <person name="Galperin M.Y."/>
            <person name="Jogler C."/>
        </authorList>
    </citation>
    <scope>NUCLEOTIDE SEQUENCE [LARGE SCALE GENOMIC DNA]</scope>
    <source>
        <strain evidence="2 3">OJF2</strain>
    </source>
</reference>
<sequence precursor="true">MVPRRLFSRTATPLVVLGLFSAGATAAPISFTGNVANDFNPQTNPAVKVISVSDNPLTIGQSDWITNRGWVSGWSIQDIRLSYDQVTDTLAVGINNFKNASGQVAPFGQANGDPTGTATAYDVAHMGGDKSIALAIAGVNASNSSTPGAPVIIAGVPADKSMAGTGTDGFTVSSLNTANSSSGLAYEFGKQLPQYTGNLAYDPSPSHPQLEFTIKNFSQIAGLDLSKGIWLSMYAGSSQDGVAGEAYLDWTKTPALAEQNTPEPTTWLAWTVACGAAAYRYRGRRKDKRA</sequence>
<proteinExistence type="predicted"/>
<dbReference type="OrthoDB" id="266840at2"/>
<accession>A0A5B9W7R7</accession>
<organism evidence="2 3">
    <name type="scientific">Aquisphaera giovannonii</name>
    <dbReference type="NCBI Taxonomy" id="406548"/>
    <lineage>
        <taxon>Bacteria</taxon>
        <taxon>Pseudomonadati</taxon>
        <taxon>Planctomycetota</taxon>
        <taxon>Planctomycetia</taxon>
        <taxon>Isosphaerales</taxon>
        <taxon>Isosphaeraceae</taxon>
        <taxon>Aquisphaera</taxon>
    </lineage>
</organism>
<evidence type="ECO:0000313" key="2">
    <source>
        <dbReference type="EMBL" id="QEH36284.1"/>
    </source>
</evidence>
<dbReference type="Proteomes" id="UP000324233">
    <property type="component" value="Chromosome"/>
</dbReference>
<feature type="signal peptide" evidence="1">
    <location>
        <begin position="1"/>
        <end position="26"/>
    </location>
</feature>
<gene>
    <name evidence="2" type="ORF">OJF2_48440</name>
</gene>
<protein>
    <recommendedName>
        <fullName evidence="4">PEP-CTERM protein-sorting domain-containing protein</fullName>
    </recommendedName>
</protein>
<dbReference type="EMBL" id="CP042997">
    <property type="protein sequence ID" value="QEH36284.1"/>
    <property type="molecule type" value="Genomic_DNA"/>
</dbReference>
<feature type="chain" id="PRO_5022734867" description="PEP-CTERM protein-sorting domain-containing protein" evidence="1">
    <location>
        <begin position="27"/>
        <end position="290"/>
    </location>
</feature>
<dbReference type="RefSeq" id="WP_148595990.1">
    <property type="nucleotide sequence ID" value="NZ_CP042997.1"/>
</dbReference>
<keyword evidence="3" id="KW-1185">Reference proteome</keyword>
<evidence type="ECO:0008006" key="4">
    <source>
        <dbReference type="Google" id="ProtNLM"/>
    </source>
</evidence>
<dbReference type="KEGG" id="agv:OJF2_48440"/>
<evidence type="ECO:0000313" key="3">
    <source>
        <dbReference type="Proteomes" id="UP000324233"/>
    </source>
</evidence>
<evidence type="ECO:0000256" key="1">
    <source>
        <dbReference type="SAM" id="SignalP"/>
    </source>
</evidence>
<keyword evidence="1" id="KW-0732">Signal</keyword>
<name>A0A5B9W7R7_9BACT</name>
<dbReference type="AlphaFoldDB" id="A0A5B9W7R7"/>